<feature type="compositionally biased region" description="Polar residues" evidence="1">
    <location>
        <begin position="188"/>
        <end position="198"/>
    </location>
</feature>
<evidence type="ECO:0000256" key="1">
    <source>
        <dbReference type="SAM" id="MobiDB-lite"/>
    </source>
</evidence>
<reference evidence="2" key="1">
    <citation type="submission" date="2019-04" db="EMBL/GenBank/DDBJ databases">
        <title>Friends and foes A comparative genomics studyof 23 Aspergillus species from section Flavi.</title>
        <authorList>
            <consortium name="DOE Joint Genome Institute"/>
            <person name="Kjaerbolling I."/>
            <person name="Vesth T."/>
            <person name="Frisvad J.C."/>
            <person name="Nybo J.L."/>
            <person name="Theobald S."/>
            <person name="Kildgaard S."/>
            <person name="Isbrandt T."/>
            <person name="Kuo A."/>
            <person name="Sato A."/>
            <person name="Lyhne E.K."/>
            <person name="Kogle M.E."/>
            <person name="Wiebenga A."/>
            <person name="Kun R.S."/>
            <person name="Lubbers R.J."/>
            <person name="Makela M.R."/>
            <person name="Barry K."/>
            <person name="Chovatia M."/>
            <person name="Clum A."/>
            <person name="Daum C."/>
            <person name="Haridas S."/>
            <person name="He G."/>
            <person name="LaButti K."/>
            <person name="Lipzen A."/>
            <person name="Mondo S."/>
            <person name="Riley R."/>
            <person name="Salamov A."/>
            <person name="Simmons B.A."/>
            <person name="Magnuson J.K."/>
            <person name="Henrissat B."/>
            <person name="Mortensen U.H."/>
            <person name="Larsen T.O."/>
            <person name="Devries R.P."/>
            <person name="Grigoriev I.V."/>
            <person name="Machida M."/>
            <person name="Baker S.E."/>
            <person name="Andersen M.R."/>
        </authorList>
    </citation>
    <scope>NUCLEOTIDE SEQUENCE [LARGE SCALE GENOMIC DNA]</scope>
    <source>
        <strain evidence="2">IBT 14317</strain>
    </source>
</reference>
<dbReference type="Proteomes" id="UP000326877">
    <property type="component" value="Unassembled WGS sequence"/>
</dbReference>
<organism evidence="2">
    <name type="scientific">Petromyces alliaceus</name>
    <name type="common">Aspergillus alliaceus</name>
    <dbReference type="NCBI Taxonomy" id="209559"/>
    <lineage>
        <taxon>Eukaryota</taxon>
        <taxon>Fungi</taxon>
        <taxon>Dikarya</taxon>
        <taxon>Ascomycota</taxon>
        <taxon>Pezizomycotina</taxon>
        <taxon>Eurotiomycetes</taxon>
        <taxon>Eurotiomycetidae</taxon>
        <taxon>Eurotiales</taxon>
        <taxon>Aspergillaceae</taxon>
        <taxon>Aspergillus</taxon>
        <taxon>Aspergillus subgen. Circumdati</taxon>
    </lineage>
</organism>
<dbReference type="AlphaFoldDB" id="A0A5N7BYN6"/>
<protein>
    <submittedName>
        <fullName evidence="2">Uncharacterized protein</fullName>
    </submittedName>
</protein>
<sequence>MVSFALIARVTFFSCPPLFLLYNFRSFLGPDSLNMVFLTVGVPTDRKHITGLDNIAYFDLLHNIGEKLERIGRLNNIQRIDLLEQAEAGGSIGWHMLWTEEKIISSTCSASCEDMYWAMVSIVEPDQGVNADILTKHELRQLVKDLRIDMKELGKLERFQVTDLFRRLKALDYVRSFMIQEEAVKDSSLGNDSTNLTQPTPPSFSDPSLQTSDAIPLSSLLNYPPVISDDFKSLLNYNDSLQRNMSSPLLPNTNRIGACCPAPAAVPTGSMGTTPGLSPSTSNVHSPQVDEPSTPSGTVNSPQQAGIELDLYKGYNYSLGNYQAGEVHSPGSMSSWPRQRRTTLDAINSNTTIFQLLRSCKFAKKGTPLVPLSEKEIQEILEVEPLFFTQDPVAVLEPILEKWEINLSHNLHGLGLPLVWKGIQGAVNYLRVLDNQEKTKTLQPIAERFALIFFSLNYYELCKHPDKYCPGFKPNVSSVLNCILTAYPDDPRLPNSLQSRRNKISGFYARRGNWWWMVGATLGVGLWLIPDDLIRTMSSKGFKIDQIHALATLSLNTRPGSVRMLHSLEPVVKYIMLGEIKSNLWQAILDGSLLERDELICAYDEDQKALASQQIEFSWRVEDTISSAGKKMTEFLAFLTTD</sequence>
<evidence type="ECO:0000313" key="2">
    <source>
        <dbReference type="EMBL" id="KAE8386946.1"/>
    </source>
</evidence>
<feature type="compositionally biased region" description="Polar residues" evidence="1">
    <location>
        <begin position="270"/>
        <end position="302"/>
    </location>
</feature>
<feature type="region of interest" description="Disordered" evidence="1">
    <location>
        <begin position="188"/>
        <end position="211"/>
    </location>
</feature>
<accession>A0A5N7BYN6</accession>
<dbReference type="OrthoDB" id="4508405at2759"/>
<name>A0A5N7BYN6_PETAA</name>
<dbReference type="EMBL" id="ML735302">
    <property type="protein sequence ID" value="KAE8386946.1"/>
    <property type="molecule type" value="Genomic_DNA"/>
</dbReference>
<proteinExistence type="predicted"/>
<gene>
    <name evidence="2" type="ORF">BDV23DRAFT_162228</name>
</gene>
<feature type="region of interest" description="Disordered" evidence="1">
    <location>
        <begin position="267"/>
        <end position="302"/>
    </location>
</feature>